<name>A0A6G1CVG8_9ORYZ</name>
<keyword evidence="3" id="KW-1185">Reference proteome</keyword>
<gene>
    <name evidence="2" type="ORF">E2562_031843</name>
</gene>
<dbReference type="AlphaFoldDB" id="A0A6G1CVG8"/>
<evidence type="ECO:0000256" key="1">
    <source>
        <dbReference type="SAM" id="MobiDB-lite"/>
    </source>
</evidence>
<organism evidence="2 3">
    <name type="scientific">Oryza meyeriana var. granulata</name>
    <dbReference type="NCBI Taxonomy" id="110450"/>
    <lineage>
        <taxon>Eukaryota</taxon>
        <taxon>Viridiplantae</taxon>
        <taxon>Streptophyta</taxon>
        <taxon>Embryophyta</taxon>
        <taxon>Tracheophyta</taxon>
        <taxon>Spermatophyta</taxon>
        <taxon>Magnoliopsida</taxon>
        <taxon>Liliopsida</taxon>
        <taxon>Poales</taxon>
        <taxon>Poaceae</taxon>
        <taxon>BOP clade</taxon>
        <taxon>Oryzoideae</taxon>
        <taxon>Oryzeae</taxon>
        <taxon>Oryzinae</taxon>
        <taxon>Oryza</taxon>
        <taxon>Oryza meyeriana</taxon>
    </lineage>
</organism>
<reference evidence="2 3" key="1">
    <citation type="submission" date="2019-11" db="EMBL/GenBank/DDBJ databases">
        <title>Whole genome sequence of Oryza granulata.</title>
        <authorList>
            <person name="Li W."/>
        </authorList>
    </citation>
    <scope>NUCLEOTIDE SEQUENCE [LARGE SCALE GENOMIC DNA]</scope>
    <source>
        <strain evidence="3">cv. Menghai</strain>
        <tissue evidence="2">Leaf</tissue>
    </source>
</reference>
<protein>
    <submittedName>
        <fullName evidence="2">Uncharacterized protein</fullName>
    </submittedName>
</protein>
<comment type="caution">
    <text evidence="2">The sequence shown here is derived from an EMBL/GenBank/DDBJ whole genome shotgun (WGS) entry which is preliminary data.</text>
</comment>
<dbReference type="EMBL" id="SPHZ02000008">
    <property type="protein sequence ID" value="KAF0904120.1"/>
    <property type="molecule type" value="Genomic_DNA"/>
</dbReference>
<accession>A0A6G1CVG8</accession>
<proteinExistence type="predicted"/>
<evidence type="ECO:0000313" key="3">
    <source>
        <dbReference type="Proteomes" id="UP000479710"/>
    </source>
</evidence>
<feature type="region of interest" description="Disordered" evidence="1">
    <location>
        <begin position="23"/>
        <end position="86"/>
    </location>
</feature>
<feature type="compositionally biased region" description="Low complexity" evidence="1">
    <location>
        <begin position="53"/>
        <end position="63"/>
    </location>
</feature>
<sequence>MTRCVVGPQEVFDVVLAAPEAVRGLGEPESGPLGVWDGAGETPAPLPHRESKAAASGSASGDAVRSRRREAMVESAEAGSGDRERSRMGVAGVGIGRGTIFFFEGQGLIERSTKNI</sequence>
<evidence type="ECO:0000313" key="2">
    <source>
        <dbReference type="EMBL" id="KAF0904120.1"/>
    </source>
</evidence>
<dbReference type="Proteomes" id="UP000479710">
    <property type="component" value="Unassembled WGS sequence"/>
</dbReference>